<evidence type="ECO:0000313" key="1">
    <source>
        <dbReference type="EMBL" id="VAW53530.1"/>
    </source>
</evidence>
<accession>A0A3B0WLV6</accession>
<dbReference type="AlphaFoldDB" id="A0A3B0WLV6"/>
<reference evidence="1" key="1">
    <citation type="submission" date="2018-06" db="EMBL/GenBank/DDBJ databases">
        <authorList>
            <person name="Zhirakovskaya E."/>
        </authorList>
    </citation>
    <scope>NUCLEOTIDE SEQUENCE</scope>
</reference>
<protein>
    <submittedName>
        <fullName evidence="1">Uncharacterized protein</fullName>
    </submittedName>
</protein>
<gene>
    <name evidence="1" type="ORF">MNBD_GAMMA06-740</name>
</gene>
<organism evidence="1">
    <name type="scientific">hydrothermal vent metagenome</name>
    <dbReference type="NCBI Taxonomy" id="652676"/>
    <lineage>
        <taxon>unclassified sequences</taxon>
        <taxon>metagenomes</taxon>
        <taxon>ecological metagenomes</taxon>
    </lineage>
</organism>
<proteinExistence type="predicted"/>
<name>A0A3B0WLV6_9ZZZZ</name>
<sequence>MKPHKYNSNVLSAEDKFNKNRNVNTPPADFEQLGDLAVKLLGEKNLEISKVRPFFWSLVETYVDRFDYYPFDVSKALFSYLELKDYPEELVLQLVKQLEVEFESAHGRPLHKSAQLQCRQNTVDDEIKELRDCLKYAAMVAEVEE</sequence>
<dbReference type="EMBL" id="UOFD01000063">
    <property type="protein sequence ID" value="VAW53530.1"/>
    <property type="molecule type" value="Genomic_DNA"/>
</dbReference>